<sequence>MPGAKKVITLSVSAALIASMFGIAGCGYRDNGNGVRTQSTRYGVTDTNRINRFGVNSTDMRNNLAPNAVGNRNLDNMRYSAELSRRISEMKGIRNATVLVNDHSAYVAVSQEGQRGTNTSMRTRATDMGNMGVRGITGTGTTGTRAPYTTSGTAPGLTGNNYGPAPRRSVADDNGLYGTSGTGTLGLMRGMVNNTNRNGYNGIMNGTDTGAYTGRNTTGLRPYSTGIGTDGTGLGPATGRGTTMGTGTTALPSSIRNKVANKIKQYAPHIQNVYVSNDPDFVTRMGGYARDLGNGHPFSRMSNDFRTLTDRLFPTGTTGMDGFGPRPGTINRGNSTLGGNR</sequence>
<reference evidence="3 4" key="1">
    <citation type="submission" date="2024-09" db="EMBL/GenBank/DDBJ databases">
        <authorList>
            <person name="Ruan L."/>
        </authorList>
    </citation>
    <scope>NUCLEOTIDE SEQUENCE [LARGE SCALE GENOMIC DNA]</scope>
    <source>
        <strain evidence="3 4">D33</strain>
    </source>
</reference>
<evidence type="ECO:0000313" key="4">
    <source>
        <dbReference type="Proteomes" id="UP001580407"/>
    </source>
</evidence>
<evidence type="ECO:0000256" key="1">
    <source>
        <dbReference type="SAM" id="MobiDB-lite"/>
    </source>
</evidence>
<feature type="compositionally biased region" description="Polar residues" evidence="1">
    <location>
        <begin position="331"/>
        <end position="341"/>
    </location>
</feature>
<evidence type="ECO:0000256" key="2">
    <source>
        <dbReference type="SAM" id="SignalP"/>
    </source>
</evidence>
<feature type="region of interest" description="Disordered" evidence="1">
    <location>
        <begin position="111"/>
        <end position="174"/>
    </location>
</feature>
<dbReference type="RefSeq" id="WP_375524391.1">
    <property type="nucleotide sequence ID" value="NZ_JBHILM010000005.1"/>
</dbReference>
<feature type="region of interest" description="Disordered" evidence="1">
    <location>
        <begin position="225"/>
        <end position="250"/>
    </location>
</feature>
<gene>
    <name evidence="3" type="ORF">ACE3NQ_06690</name>
</gene>
<keyword evidence="4" id="KW-1185">Reference proteome</keyword>
<feature type="signal peptide" evidence="2">
    <location>
        <begin position="1"/>
        <end position="24"/>
    </location>
</feature>
<feature type="region of interest" description="Disordered" evidence="1">
    <location>
        <begin position="317"/>
        <end position="341"/>
    </location>
</feature>
<keyword evidence="3" id="KW-0449">Lipoprotein</keyword>
<feature type="compositionally biased region" description="Low complexity" evidence="1">
    <location>
        <begin position="142"/>
        <end position="153"/>
    </location>
</feature>
<comment type="caution">
    <text evidence="3">The sequence shown here is derived from an EMBL/GenBank/DDBJ whole genome shotgun (WGS) entry which is preliminary data.</text>
</comment>
<protein>
    <submittedName>
        <fullName evidence="3">YhcN/YlaJ family sporulation lipoprotein</fullName>
    </submittedName>
</protein>
<organism evidence="3 4">
    <name type="scientific">Paenibacillus terreus</name>
    <dbReference type="NCBI Taxonomy" id="1387834"/>
    <lineage>
        <taxon>Bacteria</taxon>
        <taxon>Bacillati</taxon>
        <taxon>Bacillota</taxon>
        <taxon>Bacilli</taxon>
        <taxon>Bacillales</taxon>
        <taxon>Paenibacillaceae</taxon>
        <taxon>Paenibacillus</taxon>
    </lineage>
</organism>
<accession>A0ABV5B4J5</accession>
<dbReference type="EMBL" id="JBHILM010000005">
    <property type="protein sequence ID" value="MFB5680594.1"/>
    <property type="molecule type" value="Genomic_DNA"/>
</dbReference>
<proteinExistence type="predicted"/>
<dbReference type="PROSITE" id="PS51257">
    <property type="entry name" value="PROKAR_LIPOPROTEIN"/>
    <property type="match status" value="1"/>
</dbReference>
<name>A0ABV5B4J5_9BACL</name>
<feature type="chain" id="PRO_5046554915" evidence="2">
    <location>
        <begin position="25"/>
        <end position="341"/>
    </location>
</feature>
<keyword evidence="2" id="KW-0732">Signal</keyword>
<feature type="compositionally biased region" description="Polar residues" evidence="1">
    <location>
        <begin position="111"/>
        <end position="123"/>
    </location>
</feature>
<feature type="compositionally biased region" description="Gly residues" evidence="1">
    <location>
        <begin position="228"/>
        <end position="244"/>
    </location>
</feature>
<evidence type="ECO:0000313" key="3">
    <source>
        <dbReference type="EMBL" id="MFB5680594.1"/>
    </source>
</evidence>
<dbReference type="Proteomes" id="UP001580407">
    <property type="component" value="Unassembled WGS sequence"/>
</dbReference>
<dbReference type="InterPro" id="IPR019076">
    <property type="entry name" value="Spore_lipoprot_YhcN/YlaJ-like"/>
</dbReference>
<dbReference type="Pfam" id="PF09580">
    <property type="entry name" value="Spore_YhcN_YlaJ"/>
    <property type="match status" value="2"/>
</dbReference>